<dbReference type="GO" id="GO:0031564">
    <property type="term" value="P:transcription antitermination"/>
    <property type="evidence" value="ECO:0007669"/>
    <property type="project" value="UniProtKB-UniRule"/>
</dbReference>
<evidence type="ECO:0000259" key="9">
    <source>
        <dbReference type="Pfam" id="PF13184"/>
    </source>
</evidence>
<keyword evidence="12" id="KW-1185">Reference proteome</keyword>
<evidence type="ECO:0000259" key="10">
    <source>
        <dbReference type="Pfam" id="PF26594"/>
    </source>
</evidence>
<dbReference type="InterPro" id="IPR025249">
    <property type="entry name" value="TF_NusA_KH_1st"/>
</dbReference>
<dbReference type="FunFam" id="3.30.300.20:FF:000005">
    <property type="entry name" value="Transcription termination/antitermination protein NusA"/>
    <property type="match status" value="1"/>
</dbReference>
<dbReference type="Proteomes" id="UP000584587">
    <property type="component" value="Unassembled WGS sequence"/>
</dbReference>
<keyword evidence="6 7" id="KW-0804">Transcription</keyword>
<sequence>MTDKNKAILEEIENIAKEKQIEPAVIYDALKEGLLKAYERQIHKTLDNVRVEIDEEQGKISMFKTLSVVAKVEDPDLEIALSEVKEKKPELTIGDTYDEEIPTDNFDRLAIFQAIQIFKQSIREAEKNSIYDEFLDKIGTILIGKVESMEEKYCLIKIGRAYAYLPKKNQIPGETFTIDEPNNHIKFYVEDIIKTKNYGQILASRSHPGFLSCLLELEVPEFNQINQEGKNVIEIKEVARIPGVRAKVAIISNDDSIDAVGACIGPKGSRIQNISKELNGEKIDVILYDENIKNFIINALAPAKVISIKTNESDQQADVIVPTEQFSLAIGKDGMAAKLVARLTHWKINIVSLEQAKQNNIDFTWNGNLKETDYDQFVSDLRNKSNFRQRQVK</sequence>
<dbReference type="HAMAP" id="MF_00945_B">
    <property type="entry name" value="NusA_B"/>
    <property type="match status" value="1"/>
</dbReference>
<organism evidence="11 12">
    <name type="scientific">Spiroplasma platyhelix PALS-1</name>
    <dbReference type="NCBI Taxonomy" id="1276218"/>
    <lineage>
        <taxon>Bacteria</taxon>
        <taxon>Bacillati</taxon>
        <taxon>Mycoplasmatota</taxon>
        <taxon>Mollicutes</taxon>
        <taxon>Entomoplasmatales</taxon>
        <taxon>Spiroplasmataceae</taxon>
        <taxon>Spiroplasma</taxon>
    </lineage>
</organism>
<reference evidence="11 12" key="1">
    <citation type="submission" date="2020-04" db="EMBL/GenBank/DDBJ databases">
        <title>Complete genome sequence of Spiroplasma platyhelix ATCC 51748, an insect isolate.</title>
        <authorList>
            <person name="Green E.A."/>
            <person name="Klassen J.L."/>
        </authorList>
    </citation>
    <scope>NUCLEOTIDE SEQUENCE [LARGE SCALE GENOMIC DNA]</scope>
    <source>
        <strain evidence="11 12">PALS-1</strain>
    </source>
</reference>
<accession>A0A846UCI3</accession>
<dbReference type="GO" id="GO:0003723">
    <property type="term" value="F:RNA binding"/>
    <property type="evidence" value="ECO:0007669"/>
    <property type="project" value="UniProtKB-UniRule"/>
</dbReference>
<keyword evidence="1 7" id="KW-0806">Transcription termination</keyword>
<proteinExistence type="inferred from homology"/>
<dbReference type="InterPro" id="IPR010213">
    <property type="entry name" value="TF_NusA"/>
</dbReference>
<feature type="domain" description="Transcription factor NusA first KH" evidence="9">
    <location>
        <begin position="205"/>
        <end position="288"/>
    </location>
</feature>
<evidence type="ECO:0000313" key="11">
    <source>
        <dbReference type="EMBL" id="NKE38228.1"/>
    </source>
</evidence>
<name>A0A846UCI3_9MOLU</name>
<dbReference type="RefSeq" id="WP_168104705.1">
    <property type="nucleotide sequence ID" value="NZ_CP051215.1"/>
</dbReference>
<evidence type="ECO:0000259" key="8">
    <source>
        <dbReference type="Pfam" id="PF08529"/>
    </source>
</evidence>
<keyword evidence="3 7" id="KW-0889">Transcription antitermination</keyword>
<dbReference type="GO" id="GO:0005829">
    <property type="term" value="C:cytosol"/>
    <property type="evidence" value="ECO:0007669"/>
    <property type="project" value="TreeGrafter"/>
</dbReference>
<dbReference type="FunFam" id="3.30.300.20:FF:000002">
    <property type="entry name" value="Transcription termination/antitermination protein NusA"/>
    <property type="match status" value="1"/>
</dbReference>
<dbReference type="EMBL" id="JAAVVK010000001">
    <property type="protein sequence ID" value="NKE38228.1"/>
    <property type="molecule type" value="Genomic_DNA"/>
</dbReference>
<dbReference type="InterPro" id="IPR013735">
    <property type="entry name" value="TF_NusA_N"/>
</dbReference>
<dbReference type="SUPFAM" id="SSF69705">
    <property type="entry name" value="Transcription factor NusA, N-terminal domain"/>
    <property type="match status" value="1"/>
</dbReference>
<dbReference type="Pfam" id="PF13184">
    <property type="entry name" value="KH_NusA_1st"/>
    <property type="match status" value="1"/>
</dbReference>
<evidence type="ECO:0000256" key="6">
    <source>
        <dbReference type="ARBA" id="ARBA00023163"/>
    </source>
</evidence>
<keyword evidence="4 7" id="KW-0694">RNA-binding</keyword>
<comment type="subunit">
    <text evidence="7">Monomer. Binds directly to the core enzyme of the DNA-dependent RNA polymerase and to nascent RNA.</text>
</comment>
<dbReference type="PANTHER" id="PTHR22648">
    <property type="entry name" value="TRANSCRIPTION TERMINATION FACTOR NUSA"/>
    <property type="match status" value="1"/>
</dbReference>
<keyword evidence="2 7" id="KW-0963">Cytoplasm</keyword>
<evidence type="ECO:0000256" key="3">
    <source>
        <dbReference type="ARBA" id="ARBA00022814"/>
    </source>
</evidence>
<gene>
    <name evidence="7 11" type="primary">nusA</name>
    <name evidence="11" type="ORF">HER12_00460</name>
</gene>
<evidence type="ECO:0000313" key="12">
    <source>
        <dbReference type="Proteomes" id="UP000584587"/>
    </source>
</evidence>
<dbReference type="PANTHER" id="PTHR22648:SF0">
    <property type="entry name" value="TRANSCRIPTION TERMINATION_ANTITERMINATION PROTEIN NUSA"/>
    <property type="match status" value="1"/>
</dbReference>
<dbReference type="SUPFAM" id="SSF50249">
    <property type="entry name" value="Nucleic acid-binding proteins"/>
    <property type="match status" value="1"/>
</dbReference>
<evidence type="ECO:0000256" key="2">
    <source>
        <dbReference type="ARBA" id="ARBA00022490"/>
    </source>
</evidence>
<comment type="caution">
    <text evidence="11">The sequence shown here is derived from an EMBL/GenBank/DDBJ whole genome shotgun (WGS) entry which is preliminary data.</text>
</comment>
<dbReference type="GO" id="GO:0006353">
    <property type="term" value="P:DNA-templated transcription termination"/>
    <property type="evidence" value="ECO:0007669"/>
    <property type="project" value="UniProtKB-UniRule"/>
</dbReference>
<comment type="function">
    <text evidence="7">Participates in both transcription termination and antitermination.</text>
</comment>
<evidence type="ECO:0000256" key="4">
    <source>
        <dbReference type="ARBA" id="ARBA00022884"/>
    </source>
</evidence>
<comment type="similarity">
    <text evidence="7">Belongs to the NusA family.</text>
</comment>
<dbReference type="InterPro" id="IPR058582">
    <property type="entry name" value="KH_NusA_2nd"/>
</dbReference>
<feature type="domain" description="NusA-like second KH" evidence="10">
    <location>
        <begin position="292"/>
        <end position="357"/>
    </location>
</feature>
<dbReference type="NCBIfam" id="TIGR01953">
    <property type="entry name" value="NusA"/>
    <property type="match status" value="1"/>
</dbReference>
<comment type="subcellular location">
    <subcellularLocation>
        <location evidence="7">Cytoplasm</location>
    </subcellularLocation>
</comment>
<dbReference type="InterPro" id="IPR009019">
    <property type="entry name" value="KH_sf_prok-type"/>
</dbReference>
<evidence type="ECO:0000256" key="5">
    <source>
        <dbReference type="ARBA" id="ARBA00023015"/>
    </source>
</evidence>
<dbReference type="InterPro" id="IPR030842">
    <property type="entry name" value="TF_NusA_bacterial"/>
</dbReference>
<dbReference type="CDD" id="cd22529">
    <property type="entry name" value="KH-II_NusA_rpt2"/>
    <property type="match status" value="1"/>
</dbReference>
<dbReference type="AlphaFoldDB" id="A0A846UCI3"/>
<dbReference type="Pfam" id="PF26594">
    <property type="entry name" value="KH_NusA_2nd"/>
    <property type="match status" value="1"/>
</dbReference>
<evidence type="ECO:0000256" key="7">
    <source>
        <dbReference type="HAMAP-Rule" id="MF_00945"/>
    </source>
</evidence>
<evidence type="ECO:0000256" key="1">
    <source>
        <dbReference type="ARBA" id="ARBA00022472"/>
    </source>
</evidence>
<dbReference type="Gene3D" id="3.30.1480.10">
    <property type="entry name" value="NusA, N-terminal domain"/>
    <property type="match status" value="1"/>
</dbReference>
<dbReference type="Gene3D" id="3.30.300.20">
    <property type="match status" value="2"/>
</dbReference>
<dbReference type="InterPro" id="IPR012340">
    <property type="entry name" value="NA-bd_OB-fold"/>
</dbReference>
<keyword evidence="5 7" id="KW-0805">Transcription regulation</keyword>
<dbReference type="InterPro" id="IPR036555">
    <property type="entry name" value="NusA_N_sf"/>
</dbReference>
<feature type="domain" description="Transcription factor NusA N-terminal" evidence="8">
    <location>
        <begin position="8"/>
        <end position="128"/>
    </location>
</feature>
<dbReference type="GO" id="GO:0003700">
    <property type="term" value="F:DNA-binding transcription factor activity"/>
    <property type="evidence" value="ECO:0007669"/>
    <property type="project" value="InterPro"/>
</dbReference>
<dbReference type="Pfam" id="PF08529">
    <property type="entry name" value="NusA_N"/>
    <property type="match status" value="1"/>
</dbReference>
<dbReference type="InterPro" id="IPR015946">
    <property type="entry name" value="KH_dom-like_a/b"/>
</dbReference>
<dbReference type="SUPFAM" id="SSF54814">
    <property type="entry name" value="Prokaryotic type KH domain (KH-domain type II)"/>
    <property type="match status" value="2"/>
</dbReference>
<dbReference type="Gene3D" id="2.40.50.140">
    <property type="entry name" value="Nucleic acid-binding proteins"/>
    <property type="match status" value="1"/>
</dbReference>
<dbReference type="CDD" id="cd02134">
    <property type="entry name" value="KH-II_NusA_rpt1"/>
    <property type="match status" value="1"/>
</dbReference>
<protein>
    <recommendedName>
        <fullName evidence="7">Transcription termination/antitermination protein NusA</fullName>
    </recommendedName>
</protein>